<dbReference type="InterPro" id="IPR019412">
    <property type="entry name" value="IML2/TPR_39"/>
</dbReference>
<accession>A0A0G4H987</accession>
<dbReference type="Gene3D" id="1.10.472.80">
    <property type="entry name" value="Ypt/Rab-GAP domain of gyp1p, domain 3"/>
    <property type="match status" value="1"/>
</dbReference>
<protein>
    <recommendedName>
        <fullName evidence="2">Rab-GAP TBC domain-containing protein</fullName>
    </recommendedName>
</protein>
<proteinExistence type="predicted"/>
<organism evidence="3">
    <name type="scientific">Chromera velia CCMP2878</name>
    <dbReference type="NCBI Taxonomy" id="1169474"/>
    <lineage>
        <taxon>Eukaryota</taxon>
        <taxon>Sar</taxon>
        <taxon>Alveolata</taxon>
        <taxon>Colpodellida</taxon>
        <taxon>Chromeraceae</taxon>
        <taxon>Chromera</taxon>
    </lineage>
</organism>
<feature type="compositionally biased region" description="Basic residues" evidence="1">
    <location>
        <begin position="1201"/>
        <end position="1211"/>
    </location>
</feature>
<dbReference type="Pfam" id="PF00566">
    <property type="entry name" value="RabGAP-TBC"/>
    <property type="match status" value="1"/>
</dbReference>
<feature type="compositionally biased region" description="Low complexity" evidence="1">
    <location>
        <begin position="406"/>
        <end position="419"/>
    </location>
</feature>
<evidence type="ECO:0000256" key="1">
    <source>
        <dbReference type="SAM" id="MobiDB-lite"/>
    </source>
</evidence>
<evidence type="ECO:0000259" key="2">
    <source>
        <dbReference type="Pfam" id="PF00566"/>
    </source>
</evidence>
<feature type="compositionally biased region" description="Polar residues" evidence="1">
    <location>
        <begin position="420"/>
        <end position="430"/>
    </location>
</feature>
<dbReference type="SUPFAM" id="SSF47923">
    <property type="entry name" value="Ypt/Rab-GAP domain of gyp1p"/>
    <property type="match status" value="1"/>
</dbReference>
<feature type="compositionally biased region" description="Pro residues" evidence="1">
    <location>
        <begin position="516"/>
        <end position="527"/>
    </location>
</feature>
<feature type="region of interest" description="Disordered" evidence="1">
    <location>
        <begin position="1135"/>
        <end position="1223"/>
    </location>
</feature>
<feature type="region of interest" description="Disordered" evidence="1">
    <location>
        <begin position="824"/>
        <end position="866"/>
    </location>
</feature>
<dbReference type="VEuPathDB" id="CryptoDB:Cvel_5900"/>
<dbReference type="InterPro" id="IPR035969">
    <property type="entry name" value="Rab-GAP_TBC_sf"/>
</dbReference>
<dbReference type="EMBL" id="CDMZ01002006">
    <property type="protein sequence ID" value="CEM40281.1"/>
    <property type="molecule type" value="Genomic_DNA"/>
</dbReference>
<name>A0A0G4H987_9ALVE</name>
<dbReference type="Pfam" id="PF10300">
    <property type="entry name" value="Iml2-TPR_39"/>
    <property type="match status" value="1"/>
</dbReference>
<gene>
    <name evidence="3" type="ORF">Cvel_5900</name>
</gene>
<feature type="compositionally biased region" description="Low complexity" evidence="1">
    <location>
        <begin position="1135"/>
        <end position="1149"/>
    </location>
</feature>
<reference evidence="3" key="1">
    <citation type="submission" date="2014-11" db="EMBL/GenBank/DDBJ databases">
        <authorList>
            <person name="Otto D Thomas"/>
            <person name="Naeem Raeece"/>
        </authorList>
    </citation>
    <scope>NUCLEOTIDE SEQUENCE</scope>
</reference>
<feature type="domain" description="Rab-GAP TBC" evidence="2">
    <location>
        <begin position="70"/>
        <end position="191"/>
    </location>
</feature>
<dbReference type="PANTHER" id="PTHR31859">
    <property type="entry name" value="TETRATRICOPEPTIDE REPEAT PROTEIN 39 FAMILY MEMBER"/>
    <property type="match status" value="1"/>
</dbReference>
<dbReference type="InterPro" id="IPR000195">
    <property type="entry name" value="Rab-GAP-TBC_dom"/>
</dbReference>
<sequence>MNSNSRYFTLLEPNVRVADAIFFRSFESCCRDGTSPASPDSSRSPRTTLLLNSLCSQYNCNKSCSCLHILVSQFADHLDIEDDCVAYQCLCSFLRTFVPFLLLNNPDRVKQRVRLLLHTLLQYHDPPLANLLVSFGSSCGEAVGERFFRLFASDLRTDNMKLLWDFFLTNGDPSMPYMVAVALLLQQRQTLASRLMDLSEAFWNRGEREAAKREGAVSLASCERPDGVAKLCADARALLSKTPGAFTALVRSLVHAPTFALSYSHSQARSNWHAAASSRRLRGAGGGEDQTNDSIPPESIHTSPAVTEFRCDSHSNSPVRTGAERRLSPPSPMLGPPRQLAHMSPGPSAHHPENDRQGRGPSFGTEKTKYLGQVPTDCLNTATHVASSSSADLCVGTEEKPPTFTSLLSYSSQSPLQAQTRPNSRSTPLSPSGGYRSPIPTGDLDNPSSFSTGGVHSFAPHPMNNTLSPPSEDPMHRTETSNQTQAPPLVSLLPATGSGRKVPSPLGGATSHAIPPSSPPPRVPPTPSVSRSPCEGGGHRSPGGSQSAPERRGKTGSALTSARLMPFGLRDISSIGNPVRTLPLRGTNTQSEFGNGKTIVQESVVAGVKEQENSSPPSGPVGLFVFVIDLRPSEEFLQGHHPSSFSFPWNPSVLSSGTWVRFLQAVGAAAASSRSSACALGLGRPVGFVLRPSKANDPMADLEVRQLGERLVAAGVPRVSVMSLEGGEPKGHHCLGIAGDGKGRCLACAASSSLRSLLENVLRGQKEGGLVGEGGTVAHVLSSQAESAVAKEIEKQMQLVLLEGPRREREEEAAALKERARVVELSSGGGAEGHSTSATRGKRRGVKVGRPPRQGTKNADKKRTSGCSEIAPFSLTACEEKEKEKDSLQKRQAGVNEQRSESGIQIEMPDENARVWDSGSVPDSDTVGDSQSCFSGPPPTARSFASSFISLGTSEASDDIKSLGGVLFGRGGTGGSPSPLPLGDLFAELEAQCWGSGAALNRAEERFRVEAGRTKDARLLLGFAHAAVIRASLSGRSGDVQEALLRLERVEGHAPSQILSKAERISLRIIRAVETNTKQQQGAQKGLLPEKEKEAAKVVASVLAGRGERMPTATRWTAAILVGRSQHLETLSLSLQPSSPSLSSASASPKGGGFLMADEAAGPGTGWRAPVDLLRDMGGGGGASSVGGQSPSPSQSQNQNRGRRGGGFRKRGGAEERQAAEFLPPPSVVVEASESRDSDAMLRFGRGVLLLGLSLVPPSLGRAVEAWGFKGDQQRGLQLLYGVAESPGLRNSVSFPWALTALVGYLVFYIPDFVTGRAVRLHEASCLIALAGQQERLHRSVPLQFLNGLVLQKAGRLDEAGSAFEETASLMAGAGGGEGTDSSPQSLSVFPSPSLGPGLRLCPRLAFARGWTSFLNFEWEAARELLETYLSLFSTSCEGTNTPHNTGGSDVSGSASELEEVEKRPLCCLLLGVSLMIGGQRQGGQAVLQEAMKSCALTKADRWVSRKANRFMRRQHASLFPLELAYLLGQTEGSNREWHERALKHIDAIRIQSPPSPPNDKNRGSWLSFLPLPLSLFSQTSQPTAAAQRDEPREPPTQRGRRQKERETLGESGSTSASSSKNLAAGGEEELEGDGKAKGQPTPACTPDEWAVYQVVRVSCLKETLAQQMELQEETWTGPFAHFELSTVLSSGRDWDAAADQLKAAKRLVDWCKKFDFRRTLNLKISAGRWGGRSG</sequence>
<feature type="region of interest" description="Disordered" evidence="1">
    <location>
        <begin position="878"/>
        <end position="937"/>
    </location>
</feature>
<feature type="compositionally biased region" description="Polar residues" evidence="1">
    <location>
        <begin position="921"/>
        <end position="934"/>
    </location>
</feature>
<feature type="region of interest" description="Disordered" evidence="1">
    <location>
        <begin position="274"/>
        <end position="368"/>
    </location>
</feature>
<feature type="region of interest" description="Disordered" evidence="1">
    <location>
        <begin position="405"/>
        <end position="562"/>
    </location>
</feature>
<dbReference type="PANTHER" id="PTHR31859:SF1">
    <property type="entry name" value="TETRATRICOPEPTIDE REPEAT PROTEIN 39C"/>
    <property type="match status" value="1"/>
</dbReference>
<evidence type="ECO:0000313" key="3">
    <source>
        <dbReference type="EMBL" id="CEM40281.1"/>
    </source>
</evidence>
<feature type="region of interest" description="Disordered" evidence="1">
    <location>
        <begin position="1580"/>
        <end position="1646"/>
    </location>
</feature>
<feature type="compositionally biased region" description="Low complexity" evidence="1">
    <location>
        <begin position="1612"/>
        <end position="1626"/>
    </location>
</feature>
<feature type="compositionally biased region" description="Low complexity" evidence="1">
    <location>
        <begin position="1186"/>
        <end position="1200"/>
    </location>
</feature>
<feature type="compositionally biased region" description="Basic and acidic residues" evidence="1">
    <location>
        <begin position="878"/>
        <end position="889"/>
    </location>
</feature>